<evidence type="ECO:0000256" key="3">
    <source>
        <dbReference type="HAMAP-Rule" id="MF_01820"/>
    </source>
</evidence>
<feature type="binding site" evidence="3">
    <location>
        <begin position="219"/>
        <end position="227"/>
    </location>
    <ligand>
        <name>GTP</name>
        <dbReference type="ChEBI" id="CHEBI:37565"/>
    </ligand>
</feature>
<dbReference type="InterPro" id="IPR004881">
    <property type="entry name" value="Ribosome_biogen_GTPase_RsgA"/>
</dbReference>
<dbReference type="RefSeq" id="WP_310472256.1">
    <property type="nucleotide sequence ID" value="NZ_CP136522.1"/>
</dbReference>
<feature type="binding site" evidence="3">
    <location>
        <position position="308"/>
    </location>
    <ligand>
        <name>Zn(2+)</name>
        <dbReference type="ChEBI" id="CHEBI:29105"/>
    </ligand>
</feature>
<dbReference type="PANTHER" id="PTHR32120">
    <property type="entry name" value="SMALL RIBOSOMAL SUBUNIT BIOGENESIS GTPASE RSGA"/>
    <property type="match status" value="1"/>
</dbReference>
<feature type="compositionally biased region" description="Basic residues" evidence="4">
    <location>
        <begin position="13"/>
        <end position="23"/>
    </location>
</feature>
<proteinExistence type="inferred from homology"/>
<comment type="similarity">
    <text evidence="3">Belongs to the TRAFAC class YlqF/YawG GTPase family. RsgA subfamily.</text>
</comment>
<dbReference type="InterPro" id="IPR010914">
    <property type="entry name" value="RsgA_GTPase_dom"/>
</dbReference>
<evidence type="ECO:0000313" key="8">
    <source>
        <dbReference type="Proteomes" id="UP001529491"/>
    </source>
</evidence>
<feature type="domain" description="EngC GTPase" evidence="5">
    <location>
        <begin position="126"/>
        <end position="275"/>
    </location>
</feature>
<dbReference type="GO" id="GO:0016787">
    <property type="term" value="F:hydrolase activity"/>
    <property type="evidence" value="ECO:0007669"/>
    <property type="project" value="UniProtKB-KW"/>
</dbReference>
<dbReference type="InterPro" id="IPR030378">
    <property type="entry name" value="G_CP_dom"/>
</dbReference>
<feature type="binding site" evidence="3">
    <location>
        <begin position="165"/>
        <end position="168"/>
    </location>
    <ligand>
        <name>GTP</name>
        <dbReference type="ChEBI" id="CHEBI:37565"/>
    </ligand>
</feature>
<dbReference type="InterPro" id="IPR027417">
    <property type="entry name" value="P-loop_NTPase"/>
</dbReference>
<evidence type="ECO:0000313" key="7">
    <source>
        <dbReference type="EMBL" id="WOT04618.1"/>
    </source>
</evidence>
<keyword evidence="3" id="KW-0699">rRNA-binding</keyword>
<keyword evidence="3 7" id="KW-0378">Hydrolase</keyword>
<dbReference type="InterPro" id="IPR012340">
    <property type="entry name" value="NA-bd_OB-fold"/>
</dbReference>
<feature type="region of interest" description="Disordered" evidence="4">
    <location>
        <begin position="1"/>
        <end position="40"/>
    </location>
</feature>
<keyword evidence="1 3" id="KW-0547">Nucleotide-binding</keyword>
<comment type="subunit">
    <text evidence="3">Monomer. Associates with 30S ribosomal subunit, binds 16S rRNA.</text>
</comment>
<dbReference type="NCBIfam" id="TIGR00157">
    <property type="entry name" value="ribosome small subunit-dependent GTPase A"/>
    <property type="match status" value="1"/>
</dbReference>
<comment type="cofactor">
    <cofactor evidence="3">
        <name>Zn(2+)</name>
        <dbReference type="ChEBI" id="CHEBI:29105"/>
    </cofactor>
    <text evidence="3">Binds 1 zinc ion per subunit.</text>
</comment>
<comment type="subcellular location">
    <subcellularLocation>
        <location evidence="3">Cytoplasm</location>
    </subcellularLocation>
</comment>
<gene>
    <name evidence="3 7" type="primary">rsgA</name>
    <name evidence="7" type="ORF">RGE70_15035</name>
</gene>
<comment type="function">
    <text evidence="3">One of several proteins that assist in the late maturation steps of the functional core of the 30S ribosomal subunit. Helps release RbfA from mature subunits. May play a role in the assembly of ribosomal proteins into the subunit. Circularly permuted GTPase that catalyzes slow GTP hydrolysis, GTPase activity is stimulated by the 30S ribosomal subunit.</text>
</comment>
<dbReference type="HAMAP" id="MF_01820">
    <property type="entry name" value="GTPase_RsgA"/>
    <property type="match status" value="1"/>
</dbReference>
<reference evidence="7 8" key="1">
    <citation type="submission" date="2023-10" db="EMBL/GenBank/DDBJ databases">
        <title>Complete genome sequence of Shewanella sp. DAU334.</title>
        <authorList>
            <person name="Lee Y.-S."/>
            <person name="Jeong H.-R."/>
            <person name="Hwang E.-J."/>
            <person name="Choi Y.-L."/>
            <person name="Kim G.-D."/>
        </authorList>
    </citation>
    <scope>NUCLEOTIDE SEQUENCE [LARGE SCALE GENOMIC DNA]</scope>
    <source>
        <strain evidence="7 8">DAU334</strain>
    </source>
</reference>
<keyword evidence="3" id="KW-0694">RNA-binding</keyword>
<dbReference type="Proteomes" id="UP001529491">
    <property type="component" value="Chromosome"/>
</dbReference>
<dbReference type="PROSITE" id="PS51721">
    <property type="entry name" value="G_CP"/>
    <property type="match status" value="1"/>
</dbReference>
<feature type="binding site" evidence="3">
    <location>
        <position position="314"/>
    </location>
    <ligand>
        <name>Zn(2+)</name>
        <dbReference type="ChEBI" id="CHEBI:29105"/>
    </ligand>
</feature>
<evidence type="ECO:0000256" key="4">
    <source>
        <dbReference type="SAM" id="MobiDB-lite"/>
    </source>
</evidence>
<keyword evidence="3" id="KW-0963">Cytoplasm</keyword>
<feature type="compositionally biased region" description="Polar residues" evidence="4">
    <location>
        <begin position="24"/>
        <end position="40"/>
    </location>
</feature>
<protein>
    <recommendedName>
        <fullName evidence="3">Small ribosomal subunit biogenesis GTPase RsgA</fullName>
        <ecNumber evidence="3">3.6.1.-</ecNumber>
    </recommendedName>
</protein>
<keyword evidence="2 3" id="KW-0342">GTP-binding</keyword>
<dbReference type="PROSITE" id="PS50936">
    <property type="entry name" value="ENGC_GTPASE"/>
    <property type="match status" value="1"/>
</dbReference>
<feature type="domain" description="CP-type G" evidence="6">
    <location>
        <begin position="109"/>
        <end position="277"/>
    </location>
</feature>
<evidence type="ECO:0000256" key="2">
    <source>
        <dbReference type="ARBA" id="ARBA00023134"/>
    </source>
</evidence>
<evidence type="ECO:0000259" key="6">
    <source>
        <dbReference type="PROSITE" id="PS51721"/>
    </source>
</evidence>
<feature type="binding site" evidence="3">
    <location>
        <position position="306"/>
    </location>
    <ligand>
        <name>Zn(2+)</name>
        <dbReference type="ChEBI" id="CHEBI:29105"/>
    </ligand>
</feature>
<dbReference type="NCBIfam" id="NF008931">
    <property type="entry name" value="PRK12288.1"/>
    <property type="match status" value="1"/>
</dbReference>
<feature type="binding site" evidence="3">
    <location>
        <position position="301"/>
    </location>
    <ligand>
        <name>Zn(2+)</name>
        <dbReference type="ChEBI" id="CHEBI:29105"/>
    </ligand>
</feature>
<dbReference type="Gene3D" id="1.10.40.50">
    <property type="entry name" value="Probable gtpase engc, domain 3"/>
    <property type="match status" value="1"/>
</dbReference>
<dbReference type="EMBL" id="CP136522">
    <property type="protein sequence ID" value="WOT04618.1"/>
    <property type="molecule type" value="Genomic_DNA"/>
</dbReference>
<dbReference type="Gene3D" id="2.40.50.140">
    <property type="entry name" value="Nucleic acid-binding proteins"/>
    <property type="match status" value="1"/>
</dbReference>
<dbReference type="PANTHER" id="PTHR32120:SF11">
    <property type="entry name" value="SMALL RIBOSOMAL SUBUNIT BIOGENESIS GTPASE RSGA 1, MITOCHONDRIAL-RELATED"/>
    <property type="match status" value="1"/>
</dbReference>
<dbReference type="SUPFAM" id="SSF52540">
    <property type="entry name" value="P-loop containing nucleoside triphosphate hydrolases"/>
    <property type="match status" value="1"/>
</dbReference>
<keyword evidence="3" id="KW-0479">Metal-binding</keyword>
<organism evidence="7 8">
    <name type="scientific">Shewanella youngdeokensis</name>
    <dbReference type="NCBI Taxonomy" id="2999068"/>
    <lineage>
        <taxon>Bacteria</taxon>
        <taxon>Pseudomonadati</taxon>
        <taxon>Pseudomonadota</taxon>
        <taxon>Gammaproteobacteria</taxon>
        <taxon>Alteromonadales</taxon>
        <taxon>Shewanellaceae</taxon>
        <taxon>Shewanella</taxon>
    </lineage>
</organism>
<dbReference type="Pfam" id="PF03193">
    <property type="entry name" value="RsgA_GTPase"/>
    <property type="match status" value="1"/>
</dbReference>
<dbReference type="Gene3D" id="3.40.50.300">
    <property type="entry name" value="P-loop containing nucleotide triphosphate hydrolases"/>
    <property type="match status" value="1"/>
</dbReference>
<keyword evidence="8" id="KW-1185">Reference proteome</keyword>
<evidence type="ECO:0000259" key="5">
    <source>
        <dbReference type="PROSITE" id="PS50936"/>
    </source>
</evidence>
<evidence type="ECO:0000256" key="1">
    <source>
        <dbReference type="ARBA" id="ARBA00022741"/>
    </source>
</evidence>
<keyword evidence="3" id="KW-0690">Ribosome biogenesis</keyword>
<keyword evidence="3" id="KW-0862">Zinc</keyword>
<name>A0ABZ0JWR5_9GAMM</name>
<accession>A0ABZ0JWR5</accession>
<dbReference type="EC" id="3.6.1.-" evidence="3"/>
<sequence>MSKKKPLSQGQLRRMRSNQKKKLQNSQASEGSPELQDNSLGPEQLGTIISRFGQHADVETETGHLARCNIRRNIKSLVTGDKVVVRLALTSESGASRIEGIVEAVHPRHSLLSRPDLYDGVKIIAANIDQILIVTSVKPAFTTQIIDRYLVASEDTGIAPVIVLNKVDLITPEELPEIEAALQRYRDIGYDVYKVSSKTGEGVEQINQLMNGKVSVFVGQSGVGKSSMINAMMPDAELLIGDISENSGLGQHTTTTAKLLHISTGGDLIDSPGVREFALWHLPAERVGECFVEFRDYLGTCKFRDCKHLNDPGCSITEALEAGDISADRYQNYHKIIASLDEQRHARHFRAGPDE</sequence>
<dbReference type="CDD" id="cd01854">
    <property type="entry name" value="YjeQ_EngC"/>
    <property type="match status" value="1"/>
</dbReference>